<feature type="non-terminal residue" evidence="2">
    <location>
        <position position="437"/>
    </location>
</feature>
<proteinExistence type="predicted"/>
<sequence length="437" mass="50237">MFTSEFLPALKLLVRRCNFLRCIPFEFNYESQRLSRCKSNWTNRFFQSQGILSVLYTTALFLNVCRGQLSVAENFQGGIFFMVYLLGAVGKWNYSLDIAPIQIINAILDFERDVLTGFPNLPPTLGEKIMRIMNILLDISSSGIPLFQMLLLNYAPCTSPFILSMFRDCQTIQRTGFGTRFVVEKCIQIFEVWMTVQVMYACCVWFLHVIFEGIVTILTYIKILQREIEKIQTGRDKDTSLHLYRCIQILEKSMNPYTSDKILPAMLICCPSIQIIGQFVSINLHGSIPMPGFLVFPLMMVDTTIFNVLIVTFASLIFSSSQKTLQSLGFPYLPPTIGEKVMRMINNILDVSSSGIPLFQMFLLTCAPCTSPFILSMFPNCQRVQRNEYGTRFLVEKCIHIFEVWMTVQLMYCCCVWFLHVIFEGIVTILTYIQVLQ</sequence>
<keyword evidence="1" id="KW-0812">Transmembrane</keyword>
<feature type="transmembrane region" description="Helical" evidence="1">
    <location>
        <begin position="262"/>
        <end position="282"/>
    </location>
</feature>
<dbReference type="EMBL" id="LNIX01000018">
    <property type="protein sequence ID" value="OXA45304.1"/>
    <property type="molecule type" value="Genomic_DNA"/>
</dbReference>
<evidence type="ECO:0000313" key="2">
    <source>
        <dbReference type="EMBL" id="OXA45304.1"/>
    </source>
</evidence>
<keyword evidence="1" id="KW-1133">Transmembrane helix</keyword>
<evidence type="ECO:0000313" key="3">
    <source>
        <dbReference type="Proteomes" id="UP000198287"/>
    </source>
</evidence>
<feature type="transmembrane region" description="Helical" evidence="1">
    <location>
        <begin position="410"/>
        <end position="433"/>
    </location>
</feature>
<comment type="caution">
    <text evidence="2">The sequence shown here is derived from an EMBL/GenBank/DDBJ whole genome shotgun (WGS) entry which is preliminary data.</text>
</comment>
<gene>
    <name evidence="2" type="ORF">Fcan01_20231</name>
</gene>
<keyword evidence="1" id="KW-0472">Membrane</keyword>
<protein>
    <submittedName>
        <fullName evidence="2">Uncharacterized protein</fullName>
    </submittedName>
</protein>
<name>A0A226DKD0_FOLCA</name>
<feature type="transmembrane region" description="Helical" evidence="1">
    <location>
        <begin position="135"/>
        <end position="155"/>
    </location>
</feature>
<keyword evidence="3" id="KW-1185">Reference proteome</keyword>
<evidence type="ECO:0000256" key="1">
    <source>
        <dbReference type="SAM" id="Phobius"/>
    </source>
</evidence>
<reference evidence="2 3" key="1">
    <citation type="submission" date="2015-12" db="EMBL/GenBank/DDBJ databases">
        <title>The genome of Folsomia candida.</title>
        <authorList>
            <person name="Faddeeva A."/>
            <person name="Derks M.F."/>
            <person name="Anvar Y."/>
            <person name="Smit S."/>
            <person name="Van Straalen N."/>
            <person name="Roelofs D."/>
        </authorList>
    </citation>
    <scope>NUCLEOTIDE SEQUENCE [LARGE SCALE GENOMIC DNA]</scope>
    <source>
        <strain evidence="2 3">VU population</strain>
        <tissue evidence="2">Whole body</tissue>
    </source>
</reference>
<organism evidence="2 3">
    <name type="scientific">Folsomia candida</name>
    <name type="common">Springtail</name>
    <dbReference type="NCBI Taxonomy" id="158441"/>
    <lineage>
        <taxon>Eukaryota</taxon>
        <taxon>Metazoa</taxon>
        <taxon>Ecdysozoa</taxon>
        <taxon>Arthropoda</taxon>
        <taxon>Hexapoda</taxon>
        <taxon>Collembola</taxon>
        <taxon>Entomobryomorpha</taxon>
        <taxon>Isotomoidea</taxon>
        <taxon>Isotomidae</taxon>
        <taxon>Proisotominae</taxon>
        <taxon>Folsomia</taxon>
    </lineage>
</organism>
<dbReference type="Proteomes" id="UP000198287">
    <property type="component" value="Unassembled WGS sequence"/>
</dbReference>
<dbReference type="AlphaFoldDB" id="A0A226DKD0"/>
<feature type="transmembrane region" description="Helical" evidence="1">
    <location>
        <begin position="294"/>
        <end position="318"/>
    </location>
</feature>
<feature type="transmembrane region" description="Helical" evidence="1">
    <location>
        <begin position="198"/>
        <end position="221"/>
    </location>
</feature>
<accession>A0A226DKD0</accession>